<dbReference type="SMART" id="SM00355">
    <property type="entry name" value="ZnF_C2H2"/>
    <property type="match status" value="8"/>
</dbReference>
<evidence type="ECO:0000256" key="12">
    <source>
        <dbReference type="PROSITE-ProRule" id="PRU00042"/>
    </source>
</evidence>
<dbReference type="SUPFAM" id="SSF57667">
    <property type="entry name" value="beta-beta-alpha zinc fingers"/>
    <property type="match status" value="4"/>
</dbReference>
<evidence type="ECO:0000256" key="11">
    <source>
        <dbReference type="ARBA" id="ARBA00023242"/>
    </source>
</evidence>
<evidence type="ECO:0000256" key="3">
    <source>
        <dbReference type="ARBA" id="ARBA00006991"/>
    </source>
</evidence>
<feature type="domain" description="C2H2-type" evidence="14">
    <location>
        <begin position="194"/>
        <end position="221"/>
    </location>
</feature>
<dbReference type="InterPro" id="IPR050758">
    <property type="entry name" value="Znf_C2H2-type"/>
</dbReference>
<dbReference type="AlphaFoldDB" id="A0AAV2H4D5"/>
<evidence type="ECO:0000256" key="13">
    <source>
        <dbReference type="SAM" id="MobiDB-lite"/>
    </source>
</evidence>
<keyword evidence="5" id="KW-0677">Repeat</keyword>
<feature type="domain" description="C2H2-type" evidence="14">
    <location>
        <begin position="108"/>
        <end position="135"/>
    </location>
</feature>
<dbReference type="FunFam" id="3.30.160.60:FF:000446">
    <property type="entry name" value="Zinc finger protein"/>
    <property type="match status" value="1"/>
</dbReference>
<dbReference type="EMBL" id="CAXITT010000033">
    <property type="protein sequence ID" value="CAL1528465.1"/>
    <property type="molecule type" value="Genomic_DNA"/>
</dbReference>
<evidence type="ECO:0000256" key="7">
    <source>
        <dbReference type="ARBA" id="ARBA00022833"/>
    </source>
</evidence>
<comment type="subcellular location">
    <subcellularLocation>
        <location evidence="2">Nucleus</location>
    </subcellularLocation>
</comment>
<comment type="caution">
    <text evidence="15">The sequence shown here is derived from an EMBL/GenBank/DDBJ whole genome shotgun (WGS) entry which is preliminary data.</text>
</comment>
<evidence type="ECO:0000259" key="14">
    <source>
        <dbReference type="PROSITE" id="PS50157"/>
    </source>
</evidence>
<dbReference type="Pfam" id="PF00096">
    <property type="entry name" value="zf-C2H2"/>
    <property type="match status" value="6"/>
</dbReference>
<gene>
    <name evidence="15" type="ORF">GSLYS_00002635001</name>
</gene>
<evidence type="ECO:0000256" key="4">
    <source>
        <dbReference type="ARBA" id="ARBA00022723"/>
    </source>
</evidence>
<evidence type="ECO:0000256" key="5">
    <source>
        <dbReference type="ARBA" id="ARBA00022737"/>
    </source>
</evidence>
<dbReference type="FunFam" id="3.30.160.60:FF:000100">
    <property type="entry name" value="Zinc finger 45-like"/>
    <property type="match status" value="1"/>
</dbReference>
<dbReference type="GO" id="GO:0003677">
    <property type="term" value="F:DNA binding"/>
    <property type="evidence" value="ECO:0007669"/>
    <property type="project" value="UniProtKB-KW"/>
</dbReference>
<feature type="domain" description="C2H2-type" evidence="14">
    <location>
        <begin position="278"/>
        <end position="305"/>
    </location>
</feature>
<keyword evidence="7" id="KW-0862">Zinc</keyword>
<dbReference type="PANTHER" id="PTHR23234:SF10">
    <property type="entry name" value="RIKEN CDNA 6720489N17 GENE-RELATED"/>
    <property type="match status" value="1"/>
</dbReference>
<dbReference type="GO" id="GO:0010468">
    <property type="term" value="P:regulation of gene expression"/>
    <property type="evidence" value="ECO:0007669"/>
    <property type="project" value="UniProtKB-ARBA"/>
</dbReference>
<feature type="domain" description="C2H2-type" evidence="14">
    <location>
        <begin position="136"/>
        <end position="165"/>
    </location>
</feature>
<keyword evidence="6 12" id="KW-0863">Zinc-finger</keyword>
<feature type="domain" description="C2H2-type" evidence="14">
    <location>
        <begin position="250"/>
        <end position="277"/>
    </location>
</feature>
<feature type="domain" description="C2H2-type" evidence="14">
    <location>
        <begin position="306"/>
        <end position="334"/>
    </location>
</feature>
<evidence type="ECO:0000313" key="16">
    <source>
        <dbReference type="Proteomes" id="UP001497497"/>
    </source>
</evidence>
<evidence type="ECO:0000313" key="15">
    <source>
        <dbReference type="EMBL" id="CAL1528465.1"/>
    </source>
</evidence>
<dbReference type="Proteomes" id="UP001497497">
    <property type="component" value="Unassembled WGS sequence"/>
</dbReference>
<organism evidence="15 16">
    <name type="scientific">Lymnaea stagnalis</name>
    <name type="common">Great pond snail</name>
    <name type="synonym">Helix stagnalis</name>
    <dbReference type="NCBI Taxonomy" id="6523"/>
    <lineage>
        <taxon>Eukaryota</taxon>
        <taxon>Metazoa</taxon>
        <taxon>Spiralia</taxon>
        <taxon>Lophotrochozoa</taxon>
        <taxon>Mollusca</taxon>
        <taxon>Gastropoda</taxon>
        <taxon>Heterobranchia</taxon>
        <taxon>Euthyneura</taxon>
        <taxon>Panpulmonata</taxon>
        <taxon>Hygrophila</taxon>
        <taxon>Lymnaeoidea</taxon>
        <taxon>Lymnaeidae</taxon>
        <taxon>Lymnaea</taxon>
    </lineage>
</organism>
<evidence type="ECO:0000256" key="1">
    <source>
        <dbReference type="ARBA" id="ARBA00003767"/>
    </source>
</evidence>
<evidence type="ECO:0000256" key="8">
    <source>
        <dbReference type="ARBA" id="ARBA00023015"/>
    </source>
</evidence>
<keyword evidence="9" id="KW-0238">DNA-binding</keyword>
<evidence type="ECO:0000256" key="9">
    <source>
        <dbReference type="ARBA" id="ARBA00023125"/>
    </source>
</evidence>
<accession>A0AAV2H4D5</accession>
<dbReference type="FunFam" id="3.30.160.60:FF:000744">
    <property type="entry name" value="zinc finger E-box-binding homeobox 1"/>
    <property type="match status" value="1"/>
</dbReference>
<proteinExistence type="inferred from homology"/>
<reference evidence="15 16" key="1">
    <citation type="submission" date="2024-04" db="EMBL/GenBank/DDBJ databases">
        <authorList>
            <consortium name="Genoscope - CEA"/>
            <person name="William W."/>
        </authorList>
    </citation>
    <scope>NUCLEOTIDE SEQUENCE [LARGE SCALE GENOMIC DNA]</scope>
</reference>
<keyword evidence="11" id="KW-0539">Nucleus</keyword>
<keyword evidence="10" id="KW-0804">Transcription</keyword>
<dbReference type="PROSITE" id="PS50157">
    <property type="entry name" value="ZINC_FINGER_C2H2_2"/>
    <property type="match status" value="8"/>
</dbReference>
<evidence type="ECO:0000256" key="10">
    <source>
        <dbReference type="ARBA" id="ARBA00023163"/>
    </source>
</evidence>
<evidence type="ECO:0000256" key="2">
    <source>
        <dbReference type="ARBA" id="ARBA00004123"/>
    </source>
</evidence>
<dbReference type="InterPro" id="IPR013087">
    <property type="entry name" value="Znf_C2H2_type"/>
</dbReference>
<dbReference type="GO" id="GO:0005634">
    <property type="term" value="C:nucleus"/>
    <property type="evidence" value="ECO:0007669"/>
    <property type="project" value="UniProtKB-SubCell"/>
</dbReference>
<dbReference type="PROSITE" id="PS00028">
    <property type="entry name" value="ZINC_FINGER_C2H2_1"/>
    <property type="match status" value="8"/>
</dbReference>
<dbReference type="PANTHER" id="PTHR23234">
    <property type="entry name" value="ZNF44 PROTEIN"/>
    <property type="match status" value="1"/>
</dbReference>
<comment type="function">
    <text evidence="1">May be involved in transcriptional regulation.</text>
</comment>
<dbReference type="InterPro" id="IPR036236">
    <property type="entry name" value="Znf_C2H2_sf"/>
</dbReference>
<keyword evidence="16" id="KW-1185">Reference proteome</keyword>
<feature type="domain" description="C2H2-type" evidence="14">
    <location>
        <begin position="166"/>
        <end position="193"/>
    </location>
</feature>
<dbReference type="Gene3D" id="3.30.160.60">
    <property type="entry name" value="Classic Zinc Finger"/>
    <property type="match status" value="8"/>
</dbReference>
<protein>
    <recommendedName>
        <fullName evidence="14">C2H2-type domain-containing protein</fullName>
    </recommendedName>
</protein>
<dbReference type="GO" id="GO:0008270">
    <property type="term" value="F:zinc ion binding"/>
    <property type="evidence" value="ECO:0007669"/>
    <property type="project" value="UniProtKB-KW"/>
</dbReference>
<feature type="domain" description="C2H2-type" evidence="14">
    <location>
        <begin position="222"/>
        <end position="249"/>
    </location>
</feature>
<keyword evidence="4" id="KW-0479">Metal-binding</keyword>
<sequence>DKNEPVKEVAIQANDFEIERNSSHLPARKRYIPIKFSDYRIFAGGVNVEEKDEEEEEDITFDPEKNNVKKPPNSSSRGRGNARMFNMLEAPLDGHGVKNSIIKVSSGYKCGTCGRIFSLRSNAKAHMITHTDIRPFSCDFEGCGKQLRTKESLRRHQLSHLGIKMFDCKECQKKFSCNASLQEHMACHTGAKPLSCHICNRKFRQMAVLKRHVITHSTDKPFACEVCGKKFAMKVYVQSHMKTHTGERPFLCDTCNKTFAHASDLNRHKIIHTGKKPYACSMCPMRYSDASSRRRHEREHQSKQEFVCPICSQTFSRAGLLRSHVVRDHNSEGLYEEGVFKICVHRSNQNSWYAKGNQSGSVGQDITTNECPSEVAQPSIAHVLVTSSDLSTQVCLTQFIFTASTTKETVYISALKSGSSNFFNETSGVEDLTKLQPGCTYTIVGQDEGGRIYELQLENSSNLTYESLDTQVGMETNDASLTLIKQENDTFTILQQSCIEESTPVHIQPQKKIAGASQWQTETLQLQQTLTNVDHTVEQLTKTMEDNSSVKQEKDIKYLELNLASNLENREITFLLPDQLQDEDNGPVVYPQSVSSQGNNGAKEIVLLPVMDVTETKSQMPDYVYEPDLNSQDYYNWLSSFTEDCKTLHMPLDKDMFQKISHVQKTLSDFMALPTGVITDKNNFKVLMSITGDLSDIIGAHLAFMYQNLT</sequence>
<feature type="region of interest" description="Disordered" evidence="13">
    <location>
        <begin position="54"/>
        <end position="81"/>
    </location>
</feature>
<name>A0AAV2H4D5_LYMST</name>
<feature type="non-terminal residue" evidence="15">
    <location>
        <position position="1"/>
    </location>
</feature>
<dbReference type="FunFam" id="3.30.160.60:FF:002110">
    <property type="entry name" value="Zinc finger protein 1053"/>
    <property type="match status" value="1"/>
</dbReference>
<comment type="similarity">
    <text evidence="3">Belongs to the krueppel C2H2-type zinc-finger protein family.</text>
</comment>
<evidence type="ECO:0000256" key="6">
    <source>
        <dbReference type="ARBA" id="ARBA00022771"/>
    </source>
</evidence>
<keyword evidence="8" id="KW-0805">Transcription regulation</keyword>